<evidence type="ECO:0000313" key="1">
    <source>
        <dbReference type="EMBL" id="HAF4697591.1"/>
    </source>
</evidence>
<proteinExistence type="predicted"/>
<reference evidence="1" key="1">
    <citation type="journal article" date="2018" name="Genome Biol.">
        <title>SKESA: strategic k-mer extension for scrupulous assemblies.</title>
        <authorList>
            <person name="Souvorov A."/>
            <person name="Agarwala R."/>
            <person name="Lipman D.J."/>
        </authorList>
    </citation>
    <scope>NUCLEOTIDE SEQUENCE</scope>
    <source>
        <strain evidence="1">MA.CK_98/00011163</strain>
    </source>
</reference>
<dbReference type="SUPFAM" id="SSF141452">
    <property type="entry name" value="Hcp1-like"/>
    <property type="match status" value="1"/>
</dbReference>
<dbReference type="Gene3D" id="2.30.110.20">
    <property type="entry name" value="Hcp1-like"/>
    <property type="match status" value="1"/>
</dbReference>
<sequence>MATSLFMKIDGIEGQCSDSAHKGWIEISHFSFGAFNLNEMGDSYLPQLTTCSSGASPIRVGKMVDGSSTEILSRVMLGNEIKKVEFASCLMQEGKVTDFLKVELERCSITAFNFGMSNGDGHIPEDITFTFGKFTITVAPIKDKDGKTVCGKTVMGYDLIENKNSEARGG</sequence>
<protein>
    <submittedName>
        <fullName evidence="1">Type VI secretion system tube protein Hcp</fullName>
    </submittedName>
</protein>
<dbReference type="PANTHER" id="PTHR36152:SF1">
    <property type="entry name" value="UBIQUITIN-LIKE DOMAIN-CONTAINING PROTEIN"/>
    <property type="match status" value="1"/>
</dbReference>
<organism evidence="1">
    <name type="scientific">Salmonella enterica</name>
    <name type="common">Salmonella choleraesuis</name>
    <dbReference type="NCBI Taxonomy" id="28901"/>
    <lineage>
        <taxon>Bacteria</taxon>
        <taxon>Pseudomonadati</taxon>
        <taxon>Pseudomonadota</taxon>
        <taxon>Gammaproteobacteria</taxon>
        <taxon>Enterobacterales</taxon>
        <taxon>Enterobacteriaceae</taxon>
        <taxon>Salmonella</taxon>
    </lineage>
</organism>
<dbReference type="AlphaFoldDB" id="A0A747SP64"/>
<reference evidence="1" key="2">
    <citation type="submission" date="2020-02" db="EMBL/GenBank/DDBJ databases">
        <authorList>
            <consortium name="NCBI Pathogen Detection Project"/>
        </authorList>
    </citation>
    <scope>NUCLEOTIDE SEQUENCE</scope>
    <source>
        <strain evidence="1">MA.CK_98/00011163</strain>
    </source>
</reference>
<dbReference type="EMBL" id="DAAVHS010000002">
    <property type="protein sequence ID" value="HAF4697591.1"/>
    <property type="molecule type" value="Genomic_DNA"/>
</dbReference>
<dbReference type="Pfam" id="PF05638">
    <property type="entry name" value="T6SS_HCP"/>
    <property type="match status" value="1"/>
</dbReference>
<dbReference type="InterPro" id="IPR036624">
    <property type="entry name" value="Hcp1-lik_sf"/>
</dbReference>
<dbReference type="InterPro" id="IPR008514">
    <property type="entry name" value="T6SS_Hcp"/>
</dbReference>
<gene>
    <name evidence="1" type="ORF">G8O00_000947</name>
</gene>
<dbReference type="InterPro" id="IPR053165">
    <property type="entry name" value="HSI-I_assembly_Hcp1"/>
</dbReference>
<dbReference type="PANTHER" id="PTHR36152">
    <property type="entry name" value="CYTOPLASMIC PROTEIN-RELATED"/>
    <property type="match status" value="1"/>
</dbReference>
<name>A0A747SP64_SALER</name>
<comment type="caution">
    <text evidence="1">The sequence shown here is derived from an EMBL/GenBank/DDBJ whole genome shotgun (WGS) entry which is preliminary data.</text>
</comment>
<accession>A0A747SP64</accession>